<protein>
    <recommendedName>
        <fullName evidence="3">Poly [ADP-ribose] polymerase</fullName>
        <shortName evidence="3">PARP</shortName>
        <ecNumber evidence="3">2.4.2.-</ecNumber>
    </recommendedName>
</protein>
<dbReference type="GO" id="GO:0019985">
    <property type="term" value="P:translesion synthesis"/>
    <property type="evidence" value="ECO:0007669"/>
    <property type="project" value="TreeGrafter"/>
</dbReference>
<dbReference type="InterPro" id="IPR053848">
    <property type="entry name" value="IMS_HHH_1"/>
</dbReference>
<dbReference type="Pfam" id="PF00644">
    <property type="entry name" value="PARP"/>
    <property type="match status" value="1"/>
</dbReference>
<reference evidence="7" key="2">
    <citation type="submission" date="2021-08" db="EMBL/GenBank/DDBJ databases">
        <authorList>
            <person name="Eriksson T."/>
        </authorList>
    </citation>
    <scope>NUCLEOTIDE SEQUENCE</scope>
    <source>
        <strain evidence="7">Stoneville</strain>
        <tissue evidence="7">Whole head</tissue>
    </source>
</reference>
<dbReference type="FunFam" id="3.30.70.270:FF:000013">
    <property type="entry name" value="Polymerase (DNA directed) iota"/>
    <property type="match status" value="1"/>
</dbReference>
<keyword evidence="3" id="KW-0328">Glycosyltransferase</keyword>
<evidence type="ECO:0000313" key="8">
    <source>
        <dbReference type="Proteomes" id="UP000719412"/>
    </source>
</evidence>
<organism evidence="7 8">
    <name type="scientific">Tenebrio molitor</name>
    <name type="common">Yellow mealworm beetle</name>
    <dbReference type="NCBI Taxonomy" id="7067"/>
    <lineage>
        <taxon>Eukaryota</taxon>
        <taxon>Metazoa</taxon>
        <taxon>Ecdysozoa</taxon>
        <taxon>Arthropoda</taxon>
        <taxon>Hexapoda</taxon>
        <taxon>Insecta</taxon>
        <taxon>Pterygota</taxon>
        <taxon>Neoptera</taxon>
        <taxon>Endopterygota</taxon>
        <taxon>Coleoptera</taxon>
        <taxon>Polyphaga</taxon>
        <taxon>Cucujiformia</taxon>
        <taxon>Tenebrionidae</taxon>
        <taxon>Tenebrio</taxon>
    </lineage>
</organism>
<dbReference type="InterPro" id="IPR012317">
    <property type="entry name" value="Poly(ADP-ribose)pol_cat_dom"/>
</dbReference>
<comment type="similarity">
    <text evidence="1">Belongs to the DNA polymerase type-Y family.</text>
</comment>
<dbReference type="Gene3D" id="3.30.70.270">
    <property type="match status" value="1"/>
</dbReference>
<dbReference type="GO" id="GO:0003684">
    <property type="term" value="F:damaged DNA binding"/>
    <property type="evidence" value="ECO:0007669"/>
    <property type="project" value="InterPro"/>
</dbReference>
<evidence type="ECO:0000259" key="6">
    <source>
        <dbReference type="PROSITE" id="PS51059"/>
    </source>
</evidence>
<dbReference type="Pfam" id="PF21999">
    <property type="entry name" value="IMS_HHH_1"/>
    <property type="match status" value="1"/>
</dbReference>
<dbReference type="InterPro" id="IPR036775">
    <property type="entry name" value="DNA_pol_Y-fam_lit_finger_sf"/>
</dbReference>
<dbReference type="Pfam" id="PF11799">
    <property type="entry name" value="IMS_C"/>
    <property type="match status" value="1"/>
</dbReference>
<evidence type="ECO:0000256" key="4">
    <source>
        <dbReference type="SAM" id="MobiDB-lite"/>
    </source>
</evidence>
<dbReference type="GO" id="GO:0006281">
    <property type="term" value="P:DNA repair"/>
    <property type="evidence" value="ECO:0007669"/>
    <property type="project" value="InterPro"/>
</dbReference>
<dbReference type="SUPFAM" id="SSF56399">
    <property type="entry name" value="ADP-ribosylation"/>
    <property type="match status" value="1"/>
</dbReference>
<dbReference type="Pfam" id="PF00817">
    <property type="entry name" value="IMS"/>
    <property type="match status" value="1"/>
</dbReference>
<evidence type="ECO:0000256" key="1">
    <source>
        <dbReference type="ARBA" id="ARBA00010945"/>
    </source>
</evidence>
<dbReference type="Gene3D" id="3.30.1490.100">
    <property type="entry name" value="DNA polymerase, Y-family, little finger domain"/>
    <property type="match status" value="1"/>
</dbReference>
<dbReference type="Gene3D" id="1.10.150.20">
    <property type="entry name" value="5' to 3' exonuclease, C-terminal subdomain"/>
    <property type="match status" value="1"/>
</dbReference>
<dbReference type="SUPFAM" id="SSF100879">
    <property type="entry name" value="Lesion bypass DNA polymerase (Y-family), little finger domain"/>
    <property type="match status" value="1"/>
</dbReference>
<dbReference type="Gene3D" id="3.90.228.10">
    <property type="match status" value="1"/>
</dbReference>
<accession>A0A8J6H4B0</accession>
<dbReference type="InterPro" id="IPR043128">
    <property type="entry name" value="Rev_trsase/Diguanyl_cyclase"/>
</dbReference>
<dbReference type="PANTHER" id="PTHR46404:SF1">
    <property type="entry name" value="DNA POLYMERASE IOTA"/>
    <property type="match status" value="1"/>
</dbReference>
<evidence type="ECO:0000256" key="3">
    <source>
        <dbReference type="RuleBase" id="RU362114"/>
    </source>
</evidence>
<dbReference type="InterPro" id="IPR043502">
    <property type="entry name" value="DNA/RNA_pol_sf"/>
</dbReference>
<dbReference type="Gene3D" id="3.40.1170.60">
    <property type="match status" value="1"/>
</dbReference>
<keyword evidence="2" id="KW-0237">DNA synthesis</keyword>
<dbReference type="InterPro" id="IPR001126">
    <property type="entry name" value="UmuC"/>
</dbReference>
<comment type="caution">
    <text evidence="7">The sequence shown here is derived from an EMBL/GenBank/DDBJ whole genome shotgun (WGS) entry which is preliminary data.</text>
</comment>
<evidence type="ECO:0000256" key="2">
    <source>
        <dbReference type="ARBA" id="ARBA00022634"/>
    </source>
</evidence>
<dbReference type="EMBL" id="JABDTM020029594">
    <property type="protein sequence ID" value="KAH0807870.1"/>
    <property type="molecule type" value="Genomic_DNA"/>
</dbReference>
<name>A0A8J6H4B0_TENMO</name>
<dbReference type="InterPro" id="IPR017961">
    <property type="entry name" value="DNA_pol_Y-fam_little_finger"/>
</dbReference>
<feature type="domain" description="PARP catalytic" evidence="6">
    <location>
        <begin position="45"/>
        <end position="237"/>
    </location>
</feature>
<evidence type="ECO:0000259" key="5">
    <source>
        <dbReference type="PROSITE" id="PS50173"/>
    </source>
</evidence>
<keyword evidence="3" id="KW-0808">Transferase</keyword>
<reference evidence="7" key="1">
    <citation type="journal article" date="2020" name="J Insects Food Feed">
        <title>The yellow mealworm (Tenebrio molitor) genome: a resource for the emerging insects as food and feed industry.</title>
        <authorList>
            <person name="Eriksson T."/>
            <person name="Andere A."/>
            <person name="Kelstrup H."/>
            <person name="Emery V."/>
            <person name="Picard C."/>
        </authorList>
    </citation>
    <scope>NUCLEOTIDE SEQUENCE</scope>
    <source>
        <strain evidence="7">Stoneville</strain>
        <tissue evidence="7">Whole head</tissue>
    </source>
</reference>
<dbReference type="FunFam" id="3.30.1490.100:FF:000003">
    <property type="entry name" value="Polymerase (DNA directed) iota"/>
    <property type="match status" value="1"/>
</dbReference>
<dbReference type="Proteomes" id="UP000719412">
    <property type="component" value="Unassembled WGS sequence"/>
</dbReference>
<dbReference type="PROSITE" id="PS51059">
    <property type="entry name" value="PARP_CATALYTIC"/>
    <property type="match status" value="1"/>
</dbReference>
<dbReference type="PANTHER" id="PTHR46404">
    <property type="entry name" value="DNA POLYMERASE IOTA"/>
    <property type="match status" value="1"/>
</dbReference>
<feature type="region of interest" description="Disordered" evidence="4">
    <location>
        <begin position="21"/>
        <end position="43"/>
    </location>
</feature>
<gene>
    <name evidence="7" type="ORF">GEV33_014920</name>
</gene>
<keyword evidence="8" id="KW-1185">Reference proteome</keyword>
<dbReference type="AlphaFoldDB" id="A0A8J6H4B0"/>
<dbReference type="GO" id="GO:0003887">
    <property type="term" value="F:DNA-directed DNA polymerase activity"/>
    <property type="evidence" value="ECO:0007669"/>
    <property type="project" value="InterPro"/>
</dbReference>
<feature type="domain" description="UmuC" evidence="5">
    <location>
        <begin position="212"/>
        <end position="424"/>
    </location>
</feature>
<dbReference type="Gene3D" id="6.10.250.1630">
    <property type="match status" value="1"/>
</dbReference>
<proteinExistence type="inferred from homology"/>
<dbReference type="PROSITE" id="PS50173">
    <property type="entry name" value="UMUC"/>
    <property type="match status" value="1"/>
</dbReference>
<dbReference type="GO" id="GO:0003950">
    <property type="term" value="F:NAD+ poly-ADP-ribosyltransferase activity"/>
    <property type="evidence" value="ECO:0007669"/>
    <property type="project" value="UniProtKB-UniRule"/>
</dbReference>
<sequence>MSRRGKNKNDSLCNSFQKLSVKNTSGNGSRAGSSKATPPTPSVVNPNLFNIKCSGSKVVRYQNLHPSNSMYEKIENLITNDRFVVENIVEVKNPFLEKAYQLKKEQKVKQFGQEVNEVLLFHGTKKANLNSICTYNFDWRLFGNNIGHKFGKGVSFSVNATYASNYSDPDDYHKVMIAAKVLIVNVCQGNKNMTSPPPGYDASQKGNNGIVVVKYEDNEFYPAYKLYYHFEEEENLRAVALGIQQKNIVVTSNYKAREFGVKKCMLISEAKKLCPDLVLANGEDLHDYRQVSYKVTNLLHKYSPLVERLGLDENYIDVTTLVNERVKHKDDLKVVGNVFGASSEKCDCGCTERLTMGSVIAQEMRDLIKSDLNLTTCAGIAHNKLLAKIVGGCHKPDQQTVVFPNDALELMLSLSSLTNIPGIGRTTFEQLEGAGIKTVESLQNTELRRLEGLLGVEKSRTIYNYSYGIDKSPVKSSGKPQSIGLEDSCKSISVEKEVRKKLEQLLNRLLVLVAEDGRVPKTLKLTTRKFDKSNKTSNRETRQCNINPALFAPNQSNKEAKIMTTVMHLFNRIVDMKKPYHITLLGLSFTKFQEPPSARNPLATFLRKDLEVQSVTNIENQNESEEVPERKCAIPSTSDLGAADVESPTPSPKKLKLASLVSKKRCFDNCYEDCESPSKLKVADLSLDPITCPPDADKDVFKELPREVQKELWDDYKRRKSNEINFCSSQVKKAKPNTLLNYFIRNK</sequence>
<evidence type="ECO:0000313" key="7">
    <source>
        <dbReference type="EMBL" id="KAH0807870.1"/>
    </source>
</evidence>
<keyword evidence="3" id="KW-0520">NAD</keyword>
<dbReference type="EC" id="2.4.2.-" evidence="3"/>
<dbReference type="SUPFAM" id="SSF56672">
    <property type="entry name" value="DNA/RNA polymerases"/>
    <property type="match status" value="1"/>
</dbReference>